<organism evidence="3 4">
    <name type="scientific">Psylliodes chrysocephalus</name>
    <dbReference type="NCBI Taxonomy" id="3402493"/>
    <lineage>
        <taxon>Eukaryota</taxon>
        <taxon>Metazoa</taxon>
        <taxon>Ecdysozoa</taxon>
        <taxon>Arthropoda</taxon>
        <taxon>Hexapoda</taxon>
        <taxon>Insecta</taxon>
        <taxon>Pterygota</taxon>
        <taxon>Neoptera</taxon>
        <taxon>Endopterygota</taxon>
        <taxon>Coleoptera</taxon>
        <taxon>Polyphaga</taxon>
        <taxon>Cucujiformia</taxon>
        <taxon>Chrysomeloidea</taxon>
        <taxon>Chrysomelidae</taxon>
        <taxon>Galerucinae</taxon>
        <taxon>Alticini</taxon>
        <taxon>Psylliodes</taxon>
    </lineage>
</organism>
<proteinExistence type="inferred from homology"/>
<dbReference type="PANTHER" id="PTHR16255">
    <property type="entry name" value="REQUIRED FOR MEIOTIC NUCLEAR DIVISION PROTEIN 1 HOMOLOG"/>
    <property type="match status" value="1"/>
</dbReference>
<gene>
    <name evidence="3" type="ORF">PSYICH_LOCUS3301</name>
</gene>
<evidence type="ECO:0000259" key="2">
    <source>
        <dbReference type="Pfam" id="PF02582"/>
    </source>
</evidence>
<dbReference type="InterPro" id="IPR003734">
    <property type="entry name" value="DUF155"/>
</dbReference>
<feature type="domain" description="DUF155" evidence="2">
    <location>
        <begin position="151"/>
        <end position="328"/>
    </location>
</feature>
<dbReference type="Proteomes" id="UP001153636">
    <property type="component" value="Chromosome 12"/>
</dbReference>
<dbReference type="PANTHER" id="PTHR16255:SF1">
    <property type="entry name" value="REQUIRED FOR MEIOTIC NUCLEAR DIVISION PROTEIN 1 HOMOLOG"/>
    <property type="match status" value="1"/>
</dbReference>
<accession>A0A9P0G4Z7</accession>
<protein>
    <recommendedName>
        <fullName evidence="2">DUF155 domain-containing protein</fullName>
    </recommendedName>
</protein>
<reference evidence="3" key="1">
    <citation type="submission" date="2022-01" db="EMBL/GenBank/DDBJ databases">
        <authorList>
            <person name="King R."/>
        </authorList>
    </citation>
    <scope>NUCLEOTIDE SEQUENCE</scope>
</reference>
<evidence type="ECO:0000313" key="4">
    <source>
        <dbReference type="Proteomes" id="UP001153636"/>
    </source>
</evidence>
<evidence type="ECO:0000313" key="3">
    <source>
        <dbReference type="EMBL" id="CAH1102244.1"/>
    </source>
</evidence>
<dbReference type="Pfam" id="PF02582">
    <property type="entry name" value="DUF155"/>
    <property type="match status" value="1"/>
</dbReference>
<dbReference type="GO" id="GO:0070131">
    <property type="term" value="P:positive regulation of mitochondrial translation"/>
    <property type="evidence" value="ECO:0007669"/>
    <property type="project" value="TreeGrafter"/>
</dbReference>
<dbReference type="OrthoDB" id="242766at2759"/>
<evidence type="ECO:0000256" key="1">
    <source>
        <dbReference type="ARBA" id="ARBA00008306"/>
    </source>
</evidence>
<name>A0A9P0G4Z7_9CUCU</name>
<dbReference type="EMBL" id="OV651824">
    <property type="protein sequence ID" value="CAH1102244.1"/>
    <property type="molecule type" value="Genomic_DNA"/>
</dbReference>
<comment type="similarity">
    <text evidence="1">Belongs to the RMD1/sif2 family.</text>
</comment>
<keyword evidence="4" id="KW-1185">Reference proteome</keyword>
<dbReference type="GO" id="GO:0005739">
    <property type="term" value="C:mitochondrion"/>
    <property type="evidence" value="ECO:0007669"/>
    <property type="project" value="UniProtKB-ARBA"/>
</dbReference>
<dbReference type="InterPro" id="IPR051624">
    <property type="entry name" value="RMD1/Sad1-interacting"/>
</dbReference>
<sequence length="389" mass="45521">MNVVKSINYCLFGILRSNKQCQLFQITRNFSNKLPFIKSESLVSSSNGKCNFSVASSAFQNVPKLSNIHDTISSIQLKKRVIRKKKALEEDEKEPGKYNVFAFATAEEYNLEKLFDGLKNQNLYEAKRVENNVDVIHAIPKYKVDEEQREIFFFRDGSVVMWNITDLESSNILKFLRQFEEDSYSERLVQSECEVMNYKYYPTENKQSSIDKGGDIVLAPITDLTLEKYAFSNGMMLSVKLGIWEESLDKYINDMEFVTEDLKRGKIKMTREEVLKKHGELFALRHYLNLSSDVLDIPDFYWDNDHLENLYSQVCSYYSINKRTKVMNEKLNHCVSLIELLSSHLSNKHSTKLEWTIIILIMVEVFFETIHYVDRYVERAEINKIPVQI</sequence>
<dbReference type="AlphaFoldDB" id="A0A9P0G4Z7"/>